<feature type="compositionally biased region" description="Polar residues" evidence="1">
    <location>
        <begin position="32"/>
        <end position="45"/>
    </location>
</feature>
<dbReference type="RefSeq" id="XP_007921828.1">
    <property type="nucleotide sequence ID" value="XM_007923637.1"/>
</dbReference>
<dbReference type="GeneID" id="19335975"/>
<organism evidence="2 3">
    <name type="scientific">Pseudocercospora fijiensis (strain CIRAD86)</name>
    <name type="common">Black leaf streak disease fungus</name>
    <name type="synonym">Mycosphaerella fijiensis</name>
    <dbReference type="NCBI Taxonomy" id="383855"/>
    <lineage>
        <taxon>Eukaryota</taxon>
        <taxon>Fungi</taxon>
        <taxon>Dikarya</taxon>
        <taxon>Ascomycota</taxon>
        <taxon>Pezizomycotina</taxon>
        <taxon>Dothideomycetes</taxon>
        <taxon>Dothideomycetidae</taxon>
        <taxon>Mycosphaerellales</taxon>
        <taxon>Mycosphaerellaceae</taxon>
        <taxon>Pseudocercospora</taxon>
    </lineage>
</organism>
<dbReference type="AlphaFoldDB" id="N1Q859"/>
<accession>N1Q859</accession>
<evidence type="ECO:0000313" key="3">
    <source>
        <dbReference type="Proteomes" id="UP000016932"/>
    </source>
</evidence>
<dbReference type="Proteomes" id="UP000016932">
    <property type="component" value="Unassembled WGS sequence"/>
</dbReference>
<dbReference type="KEGG" id="pfj:MYCFIDRAFT_201756"/>
<evidence type="ECO:0000256" key="1">
    <source>
        <dbReference type="SAM" id="MobiDB-lite"/>
    </source>
</evidence>
<evidence type="ECO:0000313" key="2">
    <source>
        <dbReference type="EMBL" id="EME89030.1"/>
    </source>
</evidence>
<keyword evidence="3" id="KW-1185">Reference proteome</keyword>
<name>N1Q859_PSEFD</name>
<dbReference type="HOGENOM" id="CLU_1511221_0_0_1"/>
<dbReference type="OrthoDB" id="5376312at2759"/>
<feature type="compositionally biased region" description="Basic and acidic residues" evidence="1">
    <location>
        <begin position="157"/>
        <end position="178"/>
    </location>
</feature>
<reference evidence="2 3" key="1">
    <citation type="journal article" date="2012" name="PLoS Pathog.">
        <title>Diverse lifestyles and strategies of plant pathogenesis encoded in the genomes of eighteen Dothideomycetes fungi.</title>
        <authorList>
            <person name="Ohm R.A."/>
            <person name="Feau N."/>
            <person name="Henrissat B."/>
            <person name="Schoch C.L."/>
            <person name="Horwitz B.A."/>
            <person name="Barry K.W."/>
            <person name="Condon B.J."/>
            <person name="Copeland A.C."/>
            <person name="Dhillon B."/>
            <person name="Glaser F."/>
            <person name="Hesse C.N."/>
            <person name="Kosti I."/>
            <person name="LaButti K."/>
            <person name="Lindquist E.A."/>
            <person name="Lucas S."/>
            <person name="Salamov A.A."/>
            <person name="Bradshaw R.E."/>
            <person name="Ciuffetti L."/>
            <person name="Hamelin R.C."/>
            <person name="Kema G.H.J."/>
            <person name="Lawrence C."/>
            <person name="Scott J.A."/>
            <person name="Spatafora J.W."/>
            <person name="Turgeon B.G."/>
            <person name="de Wit P.J.G.M."/>
            <person name="Zhong S."/>
            <person name="Goodwin S.B."/>
            <person name="Grigoriev I.V."/>
        </authorList>
    </citation>
    <scope>NUCLEOTIDE SEQUENCE [LARGE SCALE GENOMIC DNA]</scope>
    <source>
        <strain evidence="2 3">CIRAD86</strain>
    </source>
</reference>
<feature type="region of interest" description="Disordered" evidence="1">
    <location>
        <begin position="1"/>
        <end position="178"/>
    </location>
</feature>
<protein>
    <submittedName>
        <fullName evidence="2">Uncharacterized protein</fullName>
    </submittedName>
</protein>
<dbReference type="VEuPathDB" id="FungiDB:MYCFIDRAFT_201756"/>
<feature type="compositionally biased region" description="Polar residues" evidence="1">
    <location>
        <begin position="105"/>
        <end position="135"/>
    </location>
</feature>
<feature type="compositionally biased region" description="Low complexity" evidence="1">
    <location>
        <begin position="50"/>
        <end position="64"/>
    </location>
</feature>
<dbReference type="EMBL" id="KB446555">
    <property type="protein sequence ID" value="EME89030.1"/>
    <property type="molecule type" value="Genomic_DNA"/>
</dbReference>
<dbReference type="eggNOG" id="ENOG502S1SC">
    <property type="taxonomic scope" value="Eukaryota"/>
</dbReference>
<gene>
    <name evidence="2" type="ORF">MYCFIDRAFT_201756</name>
</gene>
<sequence length="178" mass="18650">MMSTALDGDPDFVDLAERPPFGRAGSDFEVVTLNQGGHSRNNSAAHTPIGGRSRASTTSSRNGAVLPSVDTSVNVSGDLGERHIPSADPPSYDGEGFEDAPPYESPTSARAPQIQTSSASSPDQSGSEQTSSASGAPQLMPISRLPSIRIAEATPVDPKRPNFPETLRETSAEYRPEA</sequence>
<proteinExistence type="predicted"/>